<evidence type="ECO:0000256" key="2">
    <source>
        <dbReference type="ARBA" id="ARBA00001936"/>
    </source>
</evidence>
<evidence type="ECO:0000256" key="6">
    <source>
        <dbReference type="ARBA" id="ARBA00009999"/>
    </source>
</evidence>
<dbReference type="Pfam" id="PF13023">
    <property type="entry name" value="HD_3"/>
    <property type="match status" value="1"/>
</dbReference>
<gene>
    <name evidence="15" type="ORF">NP493_194g00029</name>
</gene>
<evidence type="ECO:0000256" key="9">
    <source>
        <dbReference type="ARBA" id="ARBA00015933"/>
    </source>
</evidence>
<dbReference type="FunFam" id="1.10.3210.10:FF:000011">
    <property type="entry name" value="HD domain-containing protein 2"/>
    <property type="match status" value="1"/>
</dbReference>
<evidence type="ECO:0000256" key="1">
    <source>
        <dbReference type="ARBA" id="ARBA00001638"/>
    </source>
</evidence>
<comment type="cofactor">
    <cofactor evidence="4">
        <name>Mg(2+)</name>
        <dbReference type="ChEBI" id="CHEBI:18420"/>
    </cofactor>
</comment>
<keyword evidence="11" id="KW-0378">Hydrolase</keyword>
<comment type="cofactor">
    <cofactor evidence="3">
        <name>Co(2+)</name>
        <dbReference type="ChEBI" id="CHEBI:48828"/>
    </cofactor>
</comment>
<evidence type="ECO:0000256" key="7">
    <source>
        <dbReference type="ARBA" id="ARBA00011738"/>
    </source>
</evidence>
<comment type="subunit">
    <text evidence="7">Homodimer.</text>
</comment>
<dbReference type="PROSITE" id="PS51831">
    <property type="entry name" value="HD"/>
    <property type="match status" value="1"/>
</dbReference>
<reference evidence="15" key="1">
    <citation type="journal article" date="2023" name="Mol. Biol. Evol.">
        <title>Third-Generation Sequencing Reveals the Adaptive Role of the Epigenome in Three Deep-Sea Polychaetes.</title>
        <authorList>
            <person name="Perez M."/>
            <person name="Aroh O."/>
            <person name="Sun Y."/>
            <person name="Lan Y."/>
            <person name="Juniper S.K."/>
            <person name="Young C.R."/>
            <person name="Angers B."/>
            <person name="Qian P.Y."/>
        </authorList>
    </citation>
    <scope>NUCLEOTIDE SEQUENCE</scope>
    <source>
        <strain evidence="15">R07B-5</strain>
    </source>
</reference>
<dbReference type="SUPFAM" id="SSF109604">
    <property type="entry name" value="HD-domain/PDEase-like"/>
    <property type="match status" value="1"/>
</dbReference>
<evidence type="ECO:0000256" key="12">
    <source>
        <dbReference type="ARBA" id="ARBA00022842"/>
    </source>
</evidence>
<dbReference type="GO" id="GO:0009159">
    <property type="term" value="P:deoxyribonucleoside monophosphate catabolic process"/>
    <property type="evidence" value="ECO:0007669"/>
    <property type="project" value="UniProtKB-ARBA"/>
</dbReference>
<dbReference type="SMART" id="SM00471">
    <property type="entry name" value="HDc"/>
    <property type="match status" value="1"/>
</dbReference>
<feature type="domain" description="HD" evidence="14">
    <location>
        <begin position="37"/>
        <end position="140"/>
    </location>
</feature>
<dbReference type="InterPro" id="IPR039356">
    <property type="entry name" value="YfbR/HDDC2"/>
</dbReference>
<keyword evidence="12" id="KW-0460">Magnesium</keyword>
<evidence type="ECO:0000256" key="3">
    <source>
        <dbReference type="ARBA" id="ARBA00001941"/>
    </source>
</evidence>
<dbReference type="InterPro" id="IPR003607">
    <property type="entry name" value="HD/PDEase_dom"/>
</dbReference>
<comment type="catalytic activity">
    <reaction evidence="1">
        <text>a 2'-deoxyribonucleoside 5'-phosphate + H2O = a 2'-deoxyribonucleoside + phosphate</text>
        <dbReference type="Rhea" id="RHEA:36167"/>
        <dbReference type="ChEBI" id="CHEBI:15377"/>
        <dbReference type="ChEBI" id="CHEBI:18274"/>
        <dbReference type="ChEBI" id="CHEBI:43474"/>
        <dbReference type="ChEBI" id="CHEBI:65317"/>
        <dbReference type="EC" id="3.1.3.89"/>
    </reaction>
</comment>
<comment type="function">
    <text evidence="5">Catalyzes the dephosphorylation of the nucleoside 5'-monophosphates deoxyadenosine monophosphate (dAMP), deoxycytidine monophosphate (dCMP), deoxyguanosine monophosphate (dGMP) and deoxythymidine monophosphate (dTMP).</text>
</comment>
<name>A0AAD9P1V7_RIDPI</name>
<keyword evidence="16" id="KW-1185">Reference proteome</keyword>
<dbReference type="AlphaFoldDB" id="A0AAD9P1V7"/>
<evidence type="ECO:0000256" key="10">
    <source>
        <dbReference type="ARBA" id="ARBA00022723"/>
    </source>
</evidence>
<comment type="caution">
    <text evidence="15">The sequence shown here is derived from an EMBL/GenBank/DDBJ whole genome shotgun (WGS) entry which is preliminary data.</text>
</comment>
<proteinExistence type="inferred from homology"/>
<dbReference type="EMBL" id="JAODUO010000194">
    <property type="protein sequence ID" value="KAK2186612.1"/>
    <property type="molecule type" value="Genomic_DNA"/>
</dbReference>
<evidence type="ECO:0000256" key="8">
    <source>
        <dbReference type="ARBA" id="ARBA00012964"/>
    </source>
</evidence>
<comment type="similarity">
    <text evidence="6">Belongs to the HDDC2 family.</text>
</comment>
<organism evidence="15 16">
    <name type="scientific">Ridgeia piscesae</name>
    <name type="common">Tubeworm</name>
    <dbReference type="NCBI Taxonomy" id="27915"/>
    <lineage>
        <taxon>Eukaryota</taxon>
        <taxon>Metazoa</taxon>
        <taxon>Spiralia</taxon>
        <taxon>Lophotrochozoa</taxon>
        <taxon>Annelida</taxon>
        <taxon>Polychaeta</taxon>
        <taxon>Sedentaria</taxon>
        <taxon>Canalipalpata</taxon>
        <taxon>Sabellida</taxon>
        <taxon>Siboglinidae</taxon>
        <taxon>Ridgeia</taxon>
    </lineage>
</organism>
<protein>
    <recommendedName>
        <fullName evidence="9">5'-deoxynucleotidase HDDC2</fullName>
        <ecNumber evidence="8">3.1.3.89</ecNumber>
    </recommendedName>
    <alternativeName>
        <fullName evidence="13">HD domain-containing protein 2</fullName>
    </alternativeName>
</protein>
<evidence type="ECO:0000259" key="14">
    <source>
        <dbReference type="PROSITE" id="PS51831"/>
    </source>
</evidence>
<dbReference type="PANTHER" id="PTHR11845">
    <property type="entry name" value="5'-DEOXYNUCLEOTIDASE HDDC2"/>
    <property type="match status" value="1"/>
</dbReference>
<comment type="cofactor">
    <cofactor evidence="2">
        <name>Mn(2+)</name>
        <dbReference type="ChEBI" id="CHEBI:29035"/>
    </cofactor>
</comment>
<dbReference type="Proteomes" id="UP001209878">
    <property type="component" value="Unassembled WGS sequence"/>
</dbReference>
<dbReference type="GO" id="GO:0046872">
    <property type="term" value="F:metal ion binding"/>
    <property type="evidence" value="ECO:0007669"/>
    <property type="project" value="UniProtKB-KW"/>
</dbReference>
<evidence type="ECO:0000256" key="13">
    <source>
        <dbReference type="ARBA" id="ARBA00032735"/>
    </source>
</evidence>
<accession>A0AAD9P1V7</accession>
<dbReference type="GO" id="GO:0005737">
    <property type="term" value="C:cytoplasm"/>
    <property type="evidence" value="ECO:0007669"/>
    <property type="project" value="TreeGrafter"/>
</dbReference>
<dbReference type="Gene3D" id="1.10.3210.10">
    <property type="entry name" value="Hypothetical protein af1432"/>
    <property type="match status" value="1"/>
</dbReference>
<evidence type="ECO:0000256" key="5">
    <source>
        <dbReference type="ARBA" id="ARBA00004074"/>
    </source>
</evidence>
<sequence>MATHCSKIMEFMMLVGKLKSTVRAGWGLCGVKNVESVADHMYRMAILAFLTNSETQLNKDKCVKLTLVHDMAECIVGDIVPSDGVSKEEKHRKEKAAMEHLCKLTGEETGQMIYDLWKEYEDQATPEACFVKDLDRFDMLLQAYEYEVRDKRAGQLQDFINSTKGKFKHPTVQEWVQEVYTLRQQHLEKTIADGDSK</sequence>
<evidence type="ECO:0000256" key="4">
    <source>
        <dbReference type="ARBA" id="ARBA00001946"/>
    </source>
</evidence>
<keyword evidence="10" id="KW-0479">Metal-binding</keyword>
<dbReference type="GO" id="GO:0002953">
    <property type="term" value="F:5'-deoxynucleotidase activity"/>
    <property type="evidence" value="ECO:0007669"/>
    <property type="project" value="UniProtKB-EC"/>
</dbReference>
<evidence type="ECO:0000313" key="15">
    <source>
        <dbReference type="EMBL" id="KAK2186612.1"/>
    </source>
</evidence>
<dbReference type="PANTHER" id="PTHR11845:SF13">
    <property type="entry name" value="5'-DEOXYNUCLEOTIDASE HDDC2"/>
    <property type="match status" value="1"/>
</dbReference>
<evidence type="ECO:0000256" key="11">
    <source>
        <dbReference type="ARBA" id="ARBA00022801"/>
    </source>
</evidence>
<dbReference type="InterPro" id="IPR006674">
    <property type="entry name" value="HD_domain"/>
</dbReference>
<dbReference type="EC" id="3.1.3.89" evidence="8"/>
<evidence type="ECO:0000313" key="16">
    <source>
        <dbReference type="Proteomes" id="UP001209878"/>
    </source>
</evidence>